<comment type="similarity">
    <text evidence="5">Belongs to the UbiX/PAD1 family.</text>
</comment>
<evidence type="ECO:0000259" key="6">
    <source>
        <dbReference type="Pfam" id="PF02441"/>
    </source>
</evidence>
<evidence type="ECO:0000256" key="3">
    <source>
        <dbReference type="ARBA" id="ARBA00022643"/>
    </source>
</evidence>
<organism evidence="7 8">
    <name type="scientific">Pusillibacter faecalis</name>
    <dbReference type="NCBI Taxonomy" id="2714358"/>
    <lineage>
        <taxon>Bacteria</taxon>
        <taxon>Bacillati</taxon>
        <taxon>Bacillota</taxon>
        <taxon>Clostridia</taxon>
        <taxon>Eubacteriales</taxon>
        <taxon>Oscillospiraceae</taxon>
        <taxon>Pusillibacter</taxon>
    </lineage>
</organism>
<proteinExistence type="inferred from homology"/>
<dbReference type="NCBIfam" id="TIGR00421">
    <property type="entry name" value="ubiX_pad"/>
    <property type="match status" value="1"/>
</dbReference>
<keyword evidence="3 5" id="KW-0288">FMN</keyword>
<evidence type="ECO:0000313" key="8">
    <source>
        <dbReference type="Proteomes" id="UP000679848"/>
    </source>
</evidence>
<dbReference type="InterPro" id="IPR036551">
    <property type="entry name" value="Flavin_trans-like"/>
</dbReference>
<dbReference type="InterPro" id="IPR003382">
    <property type="entry name" value="Flavoprotein"/>
</dbReference>
<comment type="catalytic activity">
    <reaction evidence="5">
        <text>dimethylallyl phosphate + FMNH2 = prenylated FMNH2 + phosphate</text>
        <dbReference type="Rhea" id="RHEA:37743"/>
        <dbReference type="ChEBI" id="CHEBI:43474"/>
        <dbReference type="ChEBI" id="CHEBI:57618"/>
        <dbReference type="ChEBI" id="CHEBI:87467"/>
        <dbReference type="ChEBI" id="CHEBI:88052"/>
        <dbReference type="EC" id="2.5.1.129"/>
    </reaction>
</comment>
<dbReference type="AlphaFoldDB" id="A0A810QG69"/>
<evidence type="ECO:0000313" key="7">
    <source>
        <dbReference type="EMBL" id="BCK84836.1"/>
    </source>
</evidence>
<keyword evidence="4 5" id="KW-0808">Transferase</keyword>
<dbReference type="SUPFAM" id="SSF52507">
    <property type="entry name" value="Homo-oligomeric flavin-containing Cys decarboxylases, HFCD"/>
    <property type="match status" value="1"/>
</dbReference>
<keyword evidence="2 5" id="KW-0285">Flavoprotein</keyword>
<dbReference type="Proteomes" id="UP000679848">
    <property type="component" value="Chromosome"/>
</dbReference>
<dbReference type="Gene3D" id="3.40.50.1950">
    <property type="entry name" value="Flavin prenyltransferase-like"/>
    <property type="match status" value="1"/>
</dbReference>
<evidence type="ECO:0000256" key="5">
    <source>
        <dbReference type="HAMAP-Rule" id="MF_01984"/>
    </source>
</evidence>
<comment type="function">
    <text evidence="5">Flavin prenyltransferase that catalyzes the synthesis of the prenylated FMN cofactor (prenyl-FMN) for 4-hydroxy-3-polyprenylbenzoic acid decarboxylase UbiD. The prenyltransferase is metal-independent and links a dimethylallyl moiety from dimethylallyl monophosphate (DMAP) to the flavin N5 and C6 atoms of FMN.</text>
</comment>
<dbReference type="NCBIfam" id="NF004685">
    <property type="entry name" value="PRK06029.1"/>
    <property type="match status" value="1"/>
</dbReference>
<dbReference type="GO" id="GO:0106141">
    <property type="term" value="F:flavin prenyltransferase activity"/>
    <property type="evidence" value="ECO:0007669"/>
    <property type="project" value="UniProtKB-EC"/>
</dbReference>
<name>A0A810QG69_9FIRM</name>
<dbReference type="KEGG" id="pfaa:MM59RIKEN_21550"/>
<feature type="binding site" evidence="5">
    <location>
        <position position="153"/>
    </location>
    <ligand>
        <name>dimethylallyl phosphate</name>
        <dbReference type="ChEBI" id="CHEBI:88052"/>
    </ligand>
</feature>
<comment type="caution">
    <text evidence="5">Lacks conserved residue(s) required for the propagation of feature annotation.</text>
</comment>
<reference evidence="7" key="1">
    <citation type="submission" date="2020-09" db="EMBL/GenBank/DDBJ databases">
        <title>New species isolated from human feces.</title>
        <authorList>
            <person name="Kitahara M."/>
            <person name="Shigeno Y."/>
            <person name="Shime M."/>
            <person name="Matsumoto Y."/>
            <person name="Nakamura S."/>
            <person name="Motooka D."/>
            <person name="Fukuoka S."/>
            <person name="Nishikawa H."/>
            <person name="Benno Y."/>
        </authorList>
    </citation>
    <scope>NUCLEOTIDE SEQUENCE</scope>
    <source>
        <strain evidence="7">MM59</strain>
    </source>
</reference>
<feature type="binding site" evidence="5">
    <location>
        <begin position="88"/>
        <end position="91"/>
    </location>
    <ligand>
        <name>FMN</name>
        <dbReference type="ChEBI" id="CHEBI:58210"/>
    </ligand>
</feature>
<feature type="binding site" evidence="5">
    <location>
        <position position="169"/>
    </location>
    <ligand>
        <name>dimethylallyl phosphate</name>
        <dbReference type="ChEBI" id="CHEBI:88052"/>
    </ligand>
</feature>
<feature type="domain" description="Flavoprotein" evidence="6">
    <location>
        <begin position="2"/>
        <end position="173"/>
    </location>
</feature>
<evidence type="ECO:0000256" key="1">
    <source>
        <dbReference type="ARBA" id="ARBA00022602"/>
    </source>
</evidence>
<protein>
    <recommendedName>
        <fullName evidence="5">Flavin prenyltransferase UbiX</fullName>
        <ecNumber evidence="5">2.5.1.129</ecNumber>
    </recommendedName>
</protein>
<accession>A0A810QG69</accession>
<feature type="binding site" evidence="5">
    <location>
        <begin position="10"/>
        <end position="12"/>
    </location>
    <ligand>
        <name>FMN</name>
        <dbReference type="ChEBI" id="CHEBI:58210"/>
    </ligand>
</feature>
<keyword evidence="8" id="KW-1185">Reference proteome</keyword>
<feature type="binding site" evidence="5">
    <location>
        <position position="37"/>
    </location>
    <ligand>
        <name>FMN</name>
        <dbReference type="ChEBI" id="CHEBI:58210"/>
    </ligand>
</feature>
<dbReference type="Pfam" id="PF02441">
    <property type="entry name" value="Flavoprotein"/>
    <property type="match status" value="1"/>
</dbReference>
<sequence>MKHVIVGISGASGTAIAAAVLERLKRESDWRTFLIMTPAAETTAEIEYAPGVDQLKALADVVCSPRDIGNSVASGTFRTEGMVIVPCSMKTVAGIACGYTDNLLLRAADVVLKERRQLTLVPREAPMNVIHCRNLLTLAELGCTIIPPVMTFYNRPESISDMVRHIACKVLDSFGIYENDMDRWEYHT</sequence>
<dbReference type="HAMAP" id="MF_01984">
    <property type="entry name" value="ubiX_pad"/>
    <property type="match status" value="1"/>
</dbReference>
<dbReference type="InterPro" id="IPR004507">
    <property type="entry name" value="UbiX-like"/>
</dbReference>
<dbReference type="EC" id="2.5.1.129" evidence="5"/>
<feature type="binding site" evidence="5">
    <location>
        <position position="123"/>
    </location>
    <ligand>
        <name>FMN</name>
        <dbReference type="ChEBI" id="CHEBI:58210"/>
    </ligand>
</feature>
<evidence type="ECO:0000256" key="2">
    <source>
        <dbReference type="ARBA" id="ARBA00022630"/>
    </source>
</evidence>
<evidence type="ECO:0000256" key="4">
    <source>
        <dbReference type="ARBA" id="ARBA00022679"/>
    </source>
</evidence>
<dbReference type="EMBL" id="AP023420">
    <property type="protein sequence ID" value="BCK84836.1"/>
    <property type="molecule type" value="Genomic_DNA"/>
</dbReference>
<keyword evidence="1 5" id="KW-0637">Prenyltransferase</keyword>
<gene>
    <name evidence="5 7" type="primary">ubiX</name>
    <name evidence="7" type="ORF">MM59RIKEN_21550</name>
</gene>